<evidence type="ECO:0000256" key="15">
    <source>
        <dbReference type="SAM" id="MobiDB-lite"/>
    </source>
</evidence>
<evidence type="ECO:0000256" key="3">
    <source>
        <dbReference type="ARBA" id="ARBA00004906"/>
    </source>
</evidence>
<evidence type="ECO:0000256" key="4">
    <source>
        <dbReference type="ARBA" id="ARBA00012483"/>
    </source>
</evidence>
<keyword evidence="6 16" id="KW-0812">Transmembrane</keyword>
<dbReference type="CDD" id="cd16461">
    <property type="entry name" value="RING-H2_EL5-like"/>
    <property type="match status" value="1"/>
</dbReference>
<evidence type="ECO:0000256" key="14">
    <source>
        <dbReference type="PROSITE-ProRule" id="PRU00175"/>
    </source>
</evidence>
<dbReference type="EC" id="2.3.2.27" evidence="4"/>
<evidence type="ECO:0000313" key="18">
    <source>
        <dbReference type="EMBL" id="WOL08515.1"/>
    </source>
</evidence>
<dbReference type="Proteomes" id="UP001327560">
    <property type="component" value="Chromosome 5"/>
</dbReference>
<reference evidence="18 19" key="1">
    <citation type="submission" date="2023-10" db="EMBL/GenBank/DDBJ databases">
        <title>Chromosome-scale genome assembly provides insights into flower coloration mechanisms of Canna indica.</title>
        <authorList>
            <person name="Li C."/>
        </authorList>
    </citation>
    <scope>NUCLEOTIDE SEQUENCE [LARGE SCALE GENOMIC DNA]</scope>
    <source>
        <tissue evidence="18">Flower</tissue>
    </source>
</reference>
<organism evidence="18 19">
    <name type="scientific">Canna indica</name>
    <name type="common">Indian-shot</name>
    <dbReference type="NCBI Taxonomy" id="4628"/>
    <lineage>
        <taxon>Eukaryota</taxon>
        <taxon>Viridiplantae</taxon>
        <taxon>Streptophyta</taxon>
        <taxon>Embryophyta</taxon>
        <taxon>Tracheophyta</taxon>
        <taxon>Spermatophyta</taxon>
        <taxon>Magnoliopsida</taxon>
        <taxon>Liliopsida</taxon>
        <taxon>Zingiberales</taxon>
        <taxon>Cannaceae</taxon>
        <taxon>Canna</taxon>
    </lineage>
</organism>
<evidence type="ECO:0000256" key="11">
    <source>
        <dbReference type="ARBA" id="ARBA00022989"/>
    </source>
</evidence>
<evidence type="ECO:0000256" key="2">
    <source>
        <dbReference type="ARBA" id="ARBA00004167"/>
    </source>
</evidence>
<feature type="compositionally biased region" description="Polar residues" evidence="15">
    <location>
        <begin position="312"/>
        <end position="322"/>
    </location>
</feature>
<dbReference type="FunFam" id="3.30.40.10:FF:000475">
    <property type="entry name" value="RING-H2 finger protein ATL3"/>
    <property type="match status" value="1"/>
</dbReference>
<feature type="region of interest" description="Disordered" evidence="15">
    <location>
        <begin position="300"/>
        <end position="322"/>
    </location>
</feature>
<comment type="subcellular location">
    <subcellularLocation>
        <location evidence="2">Membrane</location>
        <topology evidence="2">Single-pass membrane protein</topology>
    </subcellularLocation>
</comment>
<dbReference type="PANTHER" id="PTHR46913:SF1">
    <property type="entry name" value="RING-H2 FINGER PROTEIN ATL16"/>
    <property type="match status" value="1"/>
</dbReference>
<evidence type="ECO:0000256" key="5">
    <source>
        <dbReference type="ARBA" id="ARBA00022679"/>
    </source>
</evidence>
<dbReference type="InterPro" id="IPR001841">
    <property type="entry name" value="Znf_RING"/>
</dbReference>
<keyword evidence="9" id="KW-0833">Ubl conjugation pathway</keyword>
<evidence type="ECO:0000256" key="13">
    <source>
        <dbReference type="ARBA" id="ARBA00024209"/>
    </source>
</evidence>
<evidence type="ECO:0000256" key="7">
    <source>
        <dbReference type="ARBA" id="ARBA00022723"/>
    </source>
</evidence>
<feature type="region of interest" description="Disordered" evidence="15">
    <location>
        <begin position="240"/>
        <end position="262"/>
    </location>
</feature>
<feature type="domain" description="RING-type" evidence="17">
    <location>
        <begin position="132"/>
        <end position="174"/>
    </location>
</feature>
<comment type="catalytic activity">
    <reaction evidence="1">
        <text>S-ubiquitinyl-[E2 ubiquitin-conjugating enzyme]-L-cysteine + [acceptor protein]-L-lysine = [E2 ubiquitin-conjugating enzyme]-L-cysteine + N(6)-ubiquitinyl-[acceptor protein]-L-lysine.</text>
        <dbReference type="EC" id="2.3.2.27"/>
    </reaction>
</comment>
<dbReference type="Pfam" id="PF13639">
    <property type="entry name" value="zf-RING_2"/>
    <property type="match status" value="1"/>
</dbReference>
<evidence type="ECO:0000256" key="6">
    <source>
        <dbReference type="ARBA" id="ARBA00022692"/>
    </source>
</evidence>
<dbReference type="GO" id="GO:0061630">
    <property type="term" value="F:ubiquitin protein ligase activity"/>
    <property type="evidence" value="ECO:0007669"/>
    <property type="project" value="UniProtKB-EC"/>
</dbReference>
<evidence type="ECO:0000256" key="10">
    <source>
        <dbReference type="ARBA" id="ARBA00022833"/>
    </source>
</evidence>
<evidence type="ECO:0000259" key="17">
    <source>
        <dbReference type="PROSITE" id="PS50089"/>
    </source>
</evidence>
<accession>A0AAQ3KGN0</accession>
<evidence type="ECO:0000256" key="9">
    <source>
        <dbReference type="ARBA" id="ARBA00022786"/>
    </source>
</evidence>
<protein>
    <recommendedName>
        <fullName evidence="4">RING-type E3 ubiquitin transferase</fullName>
        <ecNumber evidence="4">2.3.2.27</ecNumber>
    </recommendedName>
</protein>
<keyword evidence="19" id="KW-1185">Reference proteome</keyword>
<dbReference type="GO" id="GO:0008270">
    <property type="term" value="F:zinc ion binding"/>
    <property type="evidence" value="ECO:0007669"/>
    <property type="project" value="UniProtKB-KW"/>
</dbReference>
<proteinExistence type="inferred from homology"/>
<dbReference type="SUPFAM" id="SSF57850">
    <property type="entry name" value="RING/U-box"/>
    <property type="match status" value="1"/>
</dbReference>
<evidence type="ECO:0000256" key="16">
    <source>
        <dbReference type="SAM" id="Phobius"/>
    </source>
</evidence>
<evidence type="ECO:0000256" key="8">
    <source>
        <dbReference type="ARBA" id="ARBA00022771"/>
    </source>
</evidence>
<keyword evidence="10" id="KW-0862">Zinc</keyword>
<sequence length="322" mass="34617">MYILMHTLLPLVRPIDVKLSNTRQAMSPPADPVVGVEGAAGGTLPAKISNDVMLWAVVFLFMVVAFVLLLYLYAKRYLRPGLALRNRSRARFIFAVPDLGPTVPRLGLDPAVLRSLPVTVYRVADFEDGIDCAVCLSELVDGEEARLLPKCGHGFHLECIDMWFHSHSTCPLCRSPVAAEPDADPNPDIEAAGTPPSEAVPEFPVAAGAGSTEGPPSSSRRLNKPEGALVIEIPRRELEEFPSPNSPLLPTSRPATEEMKSPISARLRSLRRRWSMGKRTPGPSCSPMAMGGDIEQGLGGCGEGSALPPKSPTNSCFCQEGV</sequence>
<dbReference type="GO" id="GO:0016020">
    <property type="term" value="C:membrane"/>
    <property type="evidence" value="ECO:0007669"/>
    <property type="project" value="UniProtKB-SubCell"/>
</dbReference>
<comment type="similarity">
    <text evidence="13">Belongs to the RING-type zinc finger family. ATL subfamily.</text>
</comment>
<dbReference type="AlphaFoldDB" id="A0AAQ3KGN0"/>
<dbReference type="Gene3D" id="3.30.40.10">
    <property type="entry name" value="Zinc/RING finger domain, C3HC4 (zinc finger)"/>
    <property type="match status" value="1"/>
</dbReference>
<keyword evidence="7" id="KW-0479">Metal-binding</keyword>
<dbReference type="PROSITE" id="PS50089">
    <property type="entry name" value="ZF_RING_2"/>
    <property type="match status" value="1"/>
</dbReference>
<evidence type="ECO:0000313" key="19">
    <source>
        <dbReference type="Proteomes" id="UP001327560"/>
    </source>
</evidence>
<feature type="transmembrane region" description="Helical" evidence="16">
    <location>
        <begin position="52"/>
        <end position="74"/>
    </location>
</feature>
<evidence type="ECO:0000256" key="1">
    <source>
        <dbReference type="ARBA" id="ARBA00000900"/>
    </source>
</evidence>
<dbReference type="SMART" id="SM00184">
    <property type="entry name" value="RING"/>
    <property type="match status" value="1"/>
</dbReference>
<keyword evidence="5" id="KW-0808">Transferase</keyword>
<comment type="pathway">
    <text evidence="3">Protein modification; protein ubiquitination.</text>
</comment>
<dbReference type="GO" id="GO:0016567">
    <property type="term" value="P:protein ubiquitination"/>
    <property type="evidence" value="ECO:0007669"/>
    <property type="project" value="InterPro"/>
</dbReference>
<dbReference type="InterPro" id="IPR044600">
    <property type="entry name" value="ATL1/ATL16-like"/>
</dbReference>
<feature type="region of interest" description="Disordered" evidence="15">
    <location>
        <begin position="181"/>
        <end position="226"/>
    </location>
</feature>
<gene>
    <name evidence="18" type="ORF">Cni_G17268</name>
</gene>
<dbReference type="InterPro" id="IPR013083">
    <property type="entry name" value="Znf_RING/FYVE/PHD"/>
</dbReference>
<name>A0AAQ3KGN0_9LILI</name>
<dbReference type="PANTHER" id="PTHR46913">
    <property type="entry name" value="RING-H2 FINGER PROTEIN ATL16"/>
    <property type="match status" value="1"/>
</dbReference>
<keyword evidence="8 14" id="KW-0863">Zinc-finger</keyword>
<evidence type="ECO:0000256" key="12">
    <source>
        <dbReference type="ARBA" id="ARBA00023136"/>
    </source>
</evidence>
<keyword evidence="12 16" id="KW-0472">Membrane</keyword>
<dbReference type="EMBL" id="CP136894">
    <property type="protein sequence ID" value="WOL08515.1"/>
    <property type="molecule type" value="Genomic_DNA"/>
</dbReference>
<keyword evidence="11 16" id="KW-1133">Transmembrane helix</keyword>